<comment type="subcellular location">
    <subcellularLocation>
        <location evidence="1 15">Cytoplasm</location>
    </subcellularLocation>
</comment>
<comment type="pathway">
    <text evidence="2 14">Glycan biosynthesis; trehalose biosynthesis.</text>
</comment>
<dbReference type="Pfam" id="PF00128">
    <property type="entry name" value="Alpha-amylase"/>
    <property type="match status" value="1"/>
</dbReference>
<dbReference type="InterPro" id="IPR044901">
    <property type="entry name" value="Trehalose_TreZ_E-set_sf"/>
</dbReference>
<dbReference type="UniPathway" id="UPA00299"/>
<evidence type="ECO:0000259" key="19">
    <source>
        <dbReference type="SMART" id="SM00642"/>
    </source>
</evidence>
<dbReference type="InterPro" id="IPR013783">
    <property type="entry name" value="Ig-like_fold"/>
</dbReference>
<dbReference type="SMART" id="SM00642">
    <property type="entry name" value="Aamy"/>
    <property type="match status" value="1"/>
</dbReference>
<gene>
    <name evidence="20" type="ORF">AVDCRST_MAG42-1305</name>
</gene>
<dbReference type="CDD" id="cd11325">
    <property type="entry name" value="AmyAc_GTHase"/>
    <property type="match status" value="1"/>
</dbReference>
<feature type="domain" description="Glycosyl hydrolase family 13 catalytic" evidence="19">
    <location>
        <begin position="103"/>
        <end position="464"/>
    </location>
</feature>
<keyword evidence="7 14" id="KW-0378">Hydrolase</keyword>
<dbReference type="PANTHER" id="PTHR43651">
    <property type="entry name" value="1,4-ALPHA-GLUCAN-BRANCHING ENZYME"/>
    <property type="match status" value="1"/>
</dbReference>
<evidence type="ECO:0000256" key="12">
    <source>
        <dbReference type="ARBA" id="ARBA00034013"/>
    </source>
</evidence>
<feature type="binding site" evidence="16">
    <location>
        <begin position="270"/>
        <end position="275"/>
    </location>
    <ligand>
        <name>substrate</name>
    </ligand>
</feature>
<evidence type="ECO:0000256" key="18">
    <source>
        <dbReference type="SAM" id="MobiDB-lite"/>
    </source>
</evidence>
<dbReference type="PIRSF" id="PIRSF006337">
    <property type="entry name" value="Trehalose_TreZ"/>
    <property type="match status" value="1"/>
</dbReference>
<evidence type="ECO:0000256" key="16">
    <source>
        <dbReference type="PIRSR" id="PIRSR006337-2"/>
    </source>
</evidence>
<feature type="binding site" evidence="16">
    <location>
        <begin position="328"/>
        <end position="332"/>
    </location>
    <ligand>
        <name>substrate</name>
    </ligand>
</feature>
<comment type="catalytic activity">
    <reaction evidence="12 14">
        <text>hydrolysis of (1-&gt;4)-alpha-D-glucosidic linkage in 4-alpha-D-[(1-&gt;4)-alpha-D-glucanosyl]n trehalose to yield trehalose and (1-&gt;4)-alpha-D-glucan.</text>
        <dbReference type="EC" id="3.2.1.141"/>
    </reaction>
</comment>
<comment type="similarity">
    <text evidence="3 14">Belongs to the glycosyl hydrolase 13 family.</text>
</comment>
<keyword evidence="6" id="KW-0963">Cytoplasm</keyword>
<dbReference type="EC" id="3.2.1.141" evidence="4 13"/>
<evidence type="ECO:0000256" key="3">
    <source>
        <dbReference type="ARBA" id="ARBA00008061"/>
    </source>
</evidence>
<dbReference type="InterPro" id="IPR006047">
    <property type="entry name" value="GH13_cat_dom"/>
</dbReference>
<dbReference type="NCBIfam" id="TIGR02402">
    <property type="entry name" value="trehalose_TreZ"/>
    <property type="match status" value="1"/>
</dbReference>
<feature type="site" description="Transition state stabilizer" evidence="17">
    <location>
        <position position="398"/>
    </location>
</feature>
<reference evidence="20" key="1">
    <citation type="submission" date="2020-02" db="EMBL/GenBank/DDBJ databases">
        <authorList>
            <person name="Meier V. D."/>
        </authorList>
    </citation>
    <scope>NUCLEOTIDE SEQUENCE</scope>
    <source>
        <strain evidence="20">AVDCRST_MAG42</strain>
    </source>
</reference>
<evidence type="ECO:0000256" key="10">
    <source>
        <dbReference type="ARBA" id="ARBA00032057"/>
    </source>
</evidence>
<evidence type="ECO:0000256" key="2">
    <source>
        <dbReference type="ARBA" id="ARBA00005199"/>
    </source>
</evidence>
<protein>
    <recommendedName>
        <fullName evidence="5 13">Malto-oligosyltrehalose trehalohydrolase</fullName>
        <shortName evidence="14">MTHase</shortName>
        <ecNumber evidence="4 13">3.2.1.141</ecNumber>
    </recommendedName>
    <alternativeName>
        <fullName evidence="11 14">4-alpha-D-((1-&gt;4)-alpha-D-glucano)trehalose trehalohydrolase</fullName>
    </alternativeName>
    <alternativeName>
        <fullName evidence="10 14">Maltooligosyl trehalose trehalohydrolase</fullName>
    </alternativeName>
</protein>
<evidence type="ECO:0000256" key="8">
    <source>
        <dbReference type="ARBA" id="ARBA00023277"/>
    </source>
</evidence>
<feature type="region of interest" description="Disordered" evidence="18">
    <location>
        <begin position="1"/>
        <end position="20"/>
    </location>
</feature>
<dbReference type="GO" id="GO:0005992">
    <property type="term" value="P:trehalose biosynthetic process"/>
    <property type="evidence" value="ECO:0007669"/>
    <property type="project" value="UniProtKB-UniRule"/>
</dbReference>
<proteinExistence type="inferred from homology"/>
<evidence type="ECO:0000256" key="4">
    <source>
        <dbReference type="ARBA" id="ARBA00012268"/>
    </source>
</evidence>
<evidence type="ECO:0000256" key="1">
    <source>
        <dbReference type="ARBA" id="ARBA00004496"/>
    </source>
</evidence>
<evidence type="ECO:0000256" key="9">
    <source>
        <dbReference type="ARBA" id="ARBA00023295"/>
    </source>
</evidence>
<evidence type="ECO:0000256" key="5">
    <source>
        <dbReference type="ARBA" id="ARBA00015938"/>
    </source>
</evidence>
<dbReference type="SUPFAM" id="SSF51445">
    <property type="entry name" value="(Trans)glycosidases"/>
    <property type="match status" value="1"/>
</dbReference>
<dbReference type="CDD" id="cd02853">
    <property type="entry name" value="E_set_MTHase_like_N"/>
    <property type="match status" value="1"/>
</dbReference>
<feature type="active site" description="Proton donor" evidence="15">
    <location>
        <position position="303"/>
    </location>
</feature>
<evidence type="ECO:0000256" key="17">
    <source>
        <dbReference type="PIRSR" id="PIRSR006337-3"/>
    </source>
</evidence>
<dbReference type="GO" id="GO:0033942">
    <property type="term" value="F:4-alpha-D-(1-&gt;4)-alpha-D-glucanotrehalose trehalohydrolase activity"/>
    <property type="evidence" value="ECO:0007669"/>
    <property type="project" value="UniProtKB-EC"/>
</dbReference>
<accession>A0A6J4HV84</accession>
<dbReference type="AlphaFoldDB" id="A0A6J4HV84"/>
<dbReference type="InterPro" id="IPR014756">
    <property type="entry name" value="Ig_E-set"/>
</dbReference>
<dbReference type="EMBL" id="CADCTA010000056">
    <property type="protein sequence ID" value="CAA9234334.1"/>
    <property type="molecule type" value="Genomic_DNA"/>
</dbReference>
<dbReference type="InterPro" id="IPR017853">
    <property type="entry name" value="GH"/>
</dbReference>
<feature type="binding site" evidence="16">
    <location>
        <begin position="397"/>
        <end position="402"/>
    </location>
    <ligand>
        <name>substrate</name>
    </ligand>
</feature>
<evidence type="ECO:0000256" key="7">
    <source>
        <dbReference type="ARBA" id="ARBA00022801"/>
    </source>
</evidence>
<dbReference type="InterPro" id="IPR012768">
    <property type="entry name" value="Trehalose_TreZ"/>
</dbReference>
<sequence length="614" mass="68899">MTNLGPERRTTDRRPSQGAEVLESGVRYRTWCEHDRVDVLIMDDARQVLRTVPLEPEGDGYFSGLDHGGRAGELYRYRLGETGDWPDPASRSQPQGVHGPSMVVDPKTFRWTDTSWQAPAYRDLIIYELHVGTFTEAGKFRSAIEKLAYLVELGVNAIEIMPVADFPGERNWGYDGVALYAPSRAYGTPDDFRALVDAAHAQRLAVILDVVYNHLGPDGNYLGCYHKGYFNAAHETPWGAGLNYEQAAVRDFFSENARYWMREFHIDGFRLDATHAMLDDSEQHILAEIAERVHAAGGFVIAEDDRNDPTLLRASDAGGFGFDGCWSDDFHHTVRVMLTKQREGYYANFEGTPRELADTLAHGWHYRGQPRLTSGKARGAESIDLGPEQFVYCISNHDQVGNRAFGERLGHVIDAPAYRAASALICLVPYTPMLFQGQEWCASTPFQFFTDHNQELGRLVTEGRRKEFKNFAAFADPEQRERIPDPQALTTFRNSKLRWDELRSEAHAQMLLLYQEFLGLRATHAALQNRSRDAWMVTELGDGIVALLYGEQGEFTVAVLVDLIGGHEMPNIDDARIAPGGGRDWRQILSSNEVRFGGSGETFSVPTTLVLEAV</sequence>
<organism evidence="20">
    <name type="scientific">uncultured Chthoniobacterales bacterium</name>
    <dbReference type="NCBI Taxonomy" id="1836801"/>
    <lineage>
        <taxon>Bacteria</taxon>
        <taxon>Pseudomonadati</taxon>
        <taxon>Verrucomicrobiota</taxon>
        <taxon>Spartobacteria</taxon>
        <taxon>Chthoniobacterales</taxon>
        <taxon>environmental samples</taxon>
    </lineage>
</organism>
<dbReference type="PANTHER" id="PTHR43651:SF11">
    <property type="entry name" value="MALTO-OLIGOSYLTREHALOSE TREHALOHYDROLASE"/>
    <property type="match status" value="1"/>
</dbReference>
<evidence type="ECO:0000256" key="13">
    <source>
        <dbReference type="NCBIfam" id="TIGR02402"/>
    </source>
</evidence>
<feature type="active site" description="Nucleophile" evidence="15">
    <location>
        <position position="272"/>
    </location>
</feature>
<evidence type="ECO:0000256" key="11">
    <source>
        <dbReference type="ARBA" id="ARBA00033284"/>
    </source>
</evidence>
<evidence type="ECO:0000256" key="15">
    <source>
        <dbReference type="PIRSR" id="PIRSR006337-1"/>
    </source>
</evidence>
<dbReference type="GO" id="GO:0005737">
    <property type="term" value="C:cytoplasm"/>
    <property type="evidence" value="ECO:0007669"/>
    <property type="project" value="UniProtKB-SubCell"/>
</dbReference>
<evidence type="ECO:0000256" key="14">
    <source>
        <dbReference type="PIRNR" id="PIRNR006337"/>
    </source>
</evidence>
<dbReference type="Gene3D" id="2.60.40.10">
    <property type="entry name" value="Immunoglobulins"/>
    <property type="match status" value="1"/>
</dbReference>
<keyword evidence="8" id="KW-0119">Carbohydrate metabolism</keyword>
<feature type="compositionally biased region" description="Basic and acidic residues" evidence="18">
    <location>
        <begin position="1"/>
        <end position="15"/>
    </location>
</feature>
<dbReference type="SUPFAM" id="SSF81296">
    <property type="entry name" value="E set domains"/>
    <property type="match status" value="1"/>
</dbReference>
<dbReference type="Gene3D" id="1.10.10.760">
    <property type="entry name" value="E-set domains of sugar-utilizing enzymes"/>
    <property type="match status" value="1"/>
</dbReference>
<keyword evidence="9 14" id="KW-0326">Glycosidase</keyword>
<dbReference type="Gene3D" id="3.20.20.80">
    <property type="entry name" value="Glycosidases"/>
    <property type="match status" value="1"/>
</dbReference>
<name>A0A6J4HV84_9BACT</name>
<evidence type="ECO:0000313" key="20">
    <source>
        <dbReference type="EMBL" id="CAA9234334.1"/>
    </source>
</evidence>
<evidence type="ECO:0000256" key="6">
    <source>
        <dbReference type="ARBA" id="ARBA00022490"/>
    </source>
</evidence>